<keyword evidence="4" id="KW-1185">Reference proteome</keyword>
<dbReference type="AlphaFoldDB" id="A0A1B4XF78"/>
<dbReference type="EMBL" id="AP014879">
    <property type="protein sequence ID" value="BAV33468.1"/>
    <property type="molecule type" value="Genomic_DNA"/>
</dbReference>
<evidence type="ECO:0000313" key="3">
    <source>
        <dbReference type="EMBL" id="BAV33468.1"/>
    </source>
</evidence>
<feature type="domain" description="UspA" evidence="2">
    <location>
        <begin position="1"/>
        <end position="142"/>
    </location>
</feature>
<organism evidence="3 4">
    <name type="scientific">Sulfuricaulis limicola</name>
    <dbReference type="NCBI Taxonomy" id="1620215"/>
    <lineage>
        <taxon>Bacteria</taxon>
        <taxon>Pseudomonadati</taxon>
        <taxon>Pseudomonadota</taxon>
        <taxon>Gammaproteobacteria</taxon>
        <taxon>Acidiferrobacterales</taxon>
        <taxon>Acidiferrobacteraceae</taxon>
        <taxon>Sulfuricaulis</taxon>
    </lineage>
</organism>
<evidence type="ECO:0000259" key="2">
    <source>
        <dbReference type="Pfam" id="PF00582"/>
    </source>
</evidence>
<gene>
    <name evidence="3" type="ORF">SCL_1155</name>
</gene>
<dbReference type="CDD" id="cd00293">
    <property type="entry name" value="USP-like"/>
    <property type="match status" value="1"/>
</dbReference>
<proteinExistence type="inferred from homology"/>
<dbReference type="InterPro" id="IPR006015">
    <property type="entry name" value="Universal_stress_UspA"/>
</dbReference>
<protein>
    <submittedName>
        <fullName evidence="3">Universal stress protein</fullName>
    </submittedName>
</protein>
<dbReference type="Gene3D" id="3.40.50.620">
    <property type="entry name" value="HUPs"/>
    <property type="match status" value="1"/>
</dbReference>
<dbReference type="RefSeq" id="WP_148665002.1">
    <property type="nucleotide sequence ID" value="NZ_AP014879.1"/>
</dbReference>
<dbReference type="InterPro" id="IPR006016">
    <property type="entry name" value="UspA"/>
</dbReference>
<dbReference type="Pfam" id="PF00582">
    <property type="entry name" value="Usp"/>
    <property type="match status" value="1"/>
</dbReference>
<dbReference type="OrthoDB" id="5567285at2"/>
<name>A0A1B4XF78_9GAMM</name>
<dbReference type="PANTHER" id="PTHR46268">
    <property type="entry name" value="STRESS RESPONSE PROTEIN NHAX"/>
    <property type="match status" value="1"/>
</dbReference>
<accession>A0A1B4XF78</accession>
<dbReference type="Proteomes" id="UP000243180">
    <property type="component" value="Chromosome"/>
</dbReference>
<dbReference type="PRINTS" id="PR01438">
    <property type="entry name" value="UNVRSLSTRESS"/>
</dbReference>
<comment type="similarity">
    <text evidence="1">Belongs to the universal stress protein A family.</text>
</comment>
<reference evidence="3 4" key="1">
    <citation type="submission" date="2015-05" db="EMBL/GenBank/DDBJ databases">
        <title>Complete genome sequence of a sulfur-oxidizing gammaproteobacterium strain HA5.</title>
        <authorList>
            <person name="Miura A."/>
            <person name="Kojima H."/>
            <person name="Fukui M."/>
        </authorList>
    </citation>
    <scope>NUCLEOTIDE SEQUENCE [LARGE SCALE GENOMIC DNA]</scope>
    <source>
        <strain evidence="3 4">HA5</strain>
    </source>
</reference>
<evidence type="ECO:0000313" key="4">
    <source>
        <dbReference type="Proteomes" id="UP000243180"/>
    </source>
</evidence>
<sequence length="142" mass="15319">MRHKILLPVDGSEGSARAARHVAGIAAMAKDLEVHLVNVQPLGDDWMVRRTIKPEELVKMEREWSESALAPARTILKAARIACVDHVAQGEIAPTIARLAEELGCNQIVMGTRGHSALGDLLLGSVAVKVLHLTKIPVTLVK</sequence>
<dbReference type="PANTHER" id="PTHR46268:SF6">
    <property type="entry name" value="UNIVERSAL STRESS PROTEIN UP12"/>
    <property type="match status" value="1"/>
</dbReference>
<dbReference type="InParanoid" id="A0A1B4XF78"/>
<dbReference type="SUPFAM" id="SSF52402">
    <property type="entry name" value="Adenine nucleotide alpha hydrolases-like"/>
    <property type="match status" value="1"/>
</dbReference>
<evidence type="ECO:0000256" key="1">
    <source>
        <dbReference type="ARBA" id="ARBA00008791"/>
    </source>
</evidence>
<dbReference type="KEGG" id="slim:SCL_1155"/>
<dbReference type="InterPro" id="IPR014729">
    <property type="entry name" value="Rossmann-like_a/b/a_fold"/>
</dbReference>